<dbReference type="Pfam" id="PF00533">
    <property type="entry name" value="BRCT"/>
    <property type="match status" value="1"/>
</dbReference>
<dbReference type="InterPro" id="IPR001357">
    <property type="entry name" value="BRCT_dom"/>
</dbReference>
<dbReference type="FunFam" id="3.90.228.10:FF:000002">
    <property type="entry name" value="Poly [ADP-ribose] polymerase"/>
    <property type="match status" value="1"/>
</dbReference>
<evidence type="ECO:0000256" key="6">
    <source>
        <dbReference type="ARBA" id="ARBA00022490"/>
    </source>
</evidence>
<evidence type="ECO:0000256" key="27">
    <source>
        <dbReference type="ARBA" id="ARBA00033987"/>
    </source>
</evidence>
<dbReference type="InterPro" id="IPR036930">
    <property type="entry name" value="WGR_dom_sf"/>
</dbReference>
<dbReference type="STRING" id="126957.T1IQQ9"/>
<evidence type="ECO:0000256" key="19">
    <source>
        <dbReference type="ARBA" id="ARBA00023015"/>
    </source>
</evidence>
<dbReference type="Pfam" id="PF21728">
    <property type="entry name" value="PADR1_N"/>
    <property type="match status" value="1"/>
</dbReference>
<dbReference type="Gene3D" id="3.90.228.10">
    <property type="match status" value="1"/>
</dbReference>
<keyword evidence="22" id="KW-0804">Transcription</keyword>
<keyword evidence="18" id="KW-0391">Immunity</keyword>
<dbReference type="GO" id="GO:0008270">
    <property type="term" value="F:zinc ion binding"/>
    <property type="evidence" value="ECO:0007669"/>
    <property type="project" value="UniProtKB-KW"/>
</dbReference>
<dbReference type="Pfam" id="PF00644">
    <property type="entry name" value="PARP"/>
    <property type="match status" value="1"/>
</dbReference>
<dbReference type="GO" id="GO:0051287">
    <property type="term" value="F:NAD binding"/>
    <property type="evidence" value="ECO:0007669"/>
    <property type="project" value="UniProtKB-UniRule"/>
</dbReference>
<dbReference type="GO" id="GO:0140805">
    <property type="term" value="F:NAD+-protein-serine ADP-ribosyltransferase activity"/>
    <property type="evidence" value="ECO:0007669"/>
    <property type="project" value="RHEA"/>
</dbReference>
<keyword evidence="20 32" id="KW-0520">NAD</keyword>
<dbReference type="InterPro" id="IPR012317">
    <property type="entry name" value="Poly(ADP-ribose)pol_cat_dom"/>
</dbReference>
<dbReference type="InterPro" id="IPR004102">
    <property type="entry name" value="Poly(ADP-ribose)pol_reg_dom"/>
</dbReference>
<dbReference type="Gene3D" id="2.20.25.630">
    <property type="match status" value="1"/>
</dbReference>
<dbReference type="PhylomeDB" id="T1IQQ9"/>
<keyword evidence="13 32" id="KW-0479">Metal-binding</keyword>
<dbReference type="GO" id="GO:0003950">
    <property type="term" value="F:NAD+ poly-ADP-ribosyltransferase activity"/>
    <property type="evidence" value="ECO:0007669"/>
    <property type="project" value="UniProtKB-UniRule"/>
</dbReference>
<dbReference type="InterPro" id="IPR012982">
    <property type="entry name" value="PARP1-like_PADR1_Zn_ribbon"/>
</dbReference>
<dbReference type="InterPro" id="IPR008288">
    <property type="entry name" value="PARP"/>
</dbReference>
<dbReference type="GO" id="GO:0003677">
    <property type="term" value="F:DNA binding"/>
    <property type="evidence" value="ECO:0007669"/>
    <property type="project" value="UniProtKB-UniRule"/>
</dbReference>
<dbReference type="PANTHER" id="PTHR10459:SF112">
    <property type="entry name" value="POLY [ADP-RIBOSE] POLYMERASE 1"/>
    <property type="match status" value="1"/>
</dbReference>
<keyword evidence="5" id="KW-0158">Chromosome</keyword>
<dbReference type="InterPro" id="IPR001510">
    <property type="entry name" value="Znf_PARP"/>
</dbReference>
<evidence type="ECO:0000256" key="17">
    <source>
        <dbReference type="ARBA" id="ARBA00022833"/>
    </source>
</evidence>
<keyword evidence="16" id="KW-0863">Zinc-finger</keyword>
<dbReference type="PANTHER" id="PTHR10459">
    <property type="entry name" value="DNA LIGASE"/>
    <property type="match status" value="1"/>
</dbReference>
<keyword evidence="19" id="KW-0805">Transcription regulation</keyword>
<evidence type="ECO:0000259" key="38">
    <source>
        <dbReference type="PROSITE" id="PS51977"/>
    </source>
</evidence>
<evidence type="ECO:0000256" key="11">
    <source>
        <dbReference type="ARBA" id="ARBA00022679"/>
    </source>
</evidence>
<dbReference type="eggNOG" id="KOG1037">
    <property type="taxonomic scope" value="Eukaryota"/>
</dbReference>
<keyword evidence="15" id="KW-0013">ADP-ribosylation</keyword>
<evidence type="ECO:0000256" key="13">
    <source>
        <dbReference type="ARBA" id="ARBA00022723"/>
    </source>
</evidence>
<evidence type="ECO:0000256" key="2">
    <source>
        <dbReference type="ARBA" id="ARBA00004514"/>
    </source>
</evidence>
<evidence type="ECO:0000256" key="33">
    <source>
        <dbReference type="SAM" id="MobiDB-lite"/>
    </source>
</evidence>
<keyword evidence="21 32" id="KW-0238">DNA-binding</keyword>
<dbReference type="InterPro" id="IPR038650">
    <property type="entry name" value="PADR1_C_dom_sf"/>
</dbReference>
<evidence type="ECO:0000259" key="35">
    <source>
        <dbReference type="PROSITE" id="PS50172"/>
    </source>
</evidence>
<evidence type="ECO:0000259" key="37">
    <source>
        <dbReference type="PROSITE" id="PS51060"/>
    </source>
</evidence>
<dbReference type="FunFam" id="3.40.50.10190:FF:000051">
    <property type="entry name" value="Poly [ADP-ribose] polymerase"/>
    <property type="match status" value="1"/>
</dbReference>
<keyword evidence="11 32" id="KW-0808">Transferase</keyword>
<dbReference type="SMART" id="SM01335">
    <property type="entry name" value="PADR1"/>
    <property type="match status" value="1"/>
</dbReference>
<evidence type="ECO:0000256" key="9">
    <source>
        <dbReference type="ARBA" id="ARBA00022588"/>
    </source>
</evidence>
<dbReference type="InterPro" id="IPR008893">
    <property type="entry name" value="WGR_domain"/>
</dbReference>
<comment type="subcellular location">
    <subcellularLocation>
        <location evidence="1">Chromosome</location>
    </subcellularLocation>
    <subcellularLocation>
        <location evidence="2">Cytoplasm</location>
        <location evidence="2">Cytosol</location>
    </subcellularLocation>
    <subcellularLocation>
        <location evidence="3">Nucleus</location>
        <location evidence="3">Nucleolus</location>
    </subcellularLocation>
</comment>
<evidence type="ECO:0000256" key="22">
    <source>
        <dbReference type="ARBA" id="ARBA00023163"/>
    </source>
</evidence>
<dbReference type="InterPro" id="IPR036616">
    <property type="entry name" value="Poly(ADP-ribose)pol_reg_dom_sf"/>
</dbReference>
<dbReference type="SUPFAM" id="SSF57716">
    <property type="entry name" value="Glucocorticoid receptor-like (DNA-binding domain)"/>
    <property type="match status" value="2"/>
</dbReference>
<dbReference type="SUPFAM" id="SSF142921">
    <property type="entry name" value="WGR domain-like"/>
    <property type="match status" value="1"/>
</dbReference>
<evidence type="ECO:0000256" key="30">
    <source>
        <dbReference type="ARBA" id="ARBA00048575"/>
    </source>
</evidence>
<keyword evidence="14" id="KW-0677">Repeat</keyword>
<evidence type="ECO:0000256" key="14">
    <source>
        <dbReference type="ARBA" id="ARBA00022737"/>
    </source>
</evidence>
<dbReference type="Pfam" id="PF00645">
    <property type="entry name" value="zf-PARP"/>
    <property type="match status" value="2"/>
</dbReference>
<evidence type="ECO:0000259" key="34">
    <source>
        <dbReference type="PROSITE" id="PS50064"/>
    </source>
</evidence>
<evidence type="ECO:0000256" key="16">
    <source>
        <dbReference type="ARBA" id="ARBA00022771"/>
    </source>
</evidence>
<evidence type="ECO:0000259" key="36">
    <source>
        <dbReference type="PROSITE" id="PS51059"/>
    </source>
</evidence>
<dbReference type="EC" id="2.4.2.30" evidence="4 32"/>
<evidence type="ECO:0000256" key="10">
    <source>
        <dbReference type="ARBA" id="ARBA00022676"/>
    </source>
</evidence>
<dbReference type="PROSITE" id="PS52007">
    <property type="entry name" value="PADR1"/>
    <property type="match status" value="1"/>
</dbReference>
<feature type="domain" description="PARP catalytic" evidence="36">
    <location>
        <begin position="755"/>
        <end position="979"/>
    </location>
</feature>
<keyword evidence="6" id="KW-0963">Cytoplasm</keyword>
<evidence type="ECO:0000256" key="18">
    <source>
        <dbReference type="ARBA" id="ARBA00022859"/>
    </source>
</evidence>
<dbReference type="SMART" id="SM01336">
    <property type="entry name" value="zf-PARP"/>
    <property type="match status" value="2"/>
</dbReference>
<dbReference type="SUPFAM" id="SSF56399">
    <property type="entry name" value="ADP-ribosylation"/>
    <property type="match status" value="1"/>
</dbReference>
<name>T1IQQ9_STRMM</name>
<feature type="domain" description="PARP-type" evidence="34">
    <location>
        <begin position="7"/>
        <end position="82"/>
    </location>
</feature>
<evidence type="ECO:0000256" key="26">
    <source>
        <dbReference type="ARBA" id="ARBA00024347"/>
    </source>
</evidence>
<evidence type="ECO:0000256" key="21">
    <source>
        <dbReference type="ARBA" id="ARBA00023125"/>
    </source>
</evidence>
<evidence type="ECO:0000256" key="12">
    <source>
        <dbReference type="ARBA" id="ARBA00022695"/>
    </source>
</evidence>
<evidence type="ECO:0000256" key="4">
    <source>
        <dbReference type="ARBA" id="ARBA00012020"/>
    </source>
</evidence>
<dbReference type="CDD" id="cd08001">
    <property type="entry name" value="WGR_PARP1_like"/>
    <property type="match status" value="1"/>
</dbReference>
<keyword evidence="7" id="KW-1017">Isopeptide bond</keyword>
<evidence type="ECO:0000256" key="1">
    <source>
        <dbReference type="ARBA" id="ARBA00004286"/>
    </source>
</evidence>
<dbReference type="GO" id="GO:0016779">
    <property type="term" value="F:nucleotidyltransferase activity"/>
    <property type="evidence" value="ECO:0007669"/>
    <property type="project" value="UniProtKB-KW"/>
</dbReference>
<evidence type="ECO:0000256" key="7">
    <source>
        <dbReference type="ARBA" id="ARBA00022499"/>
    </source>
</evidence>
<dbReference type="EMBL" id="JH431312">
    <property type="status" value="NOT_ANNOTATED_CDS"/>
    <property type="molecule type" value="Genomic_DNA"/>
</dbReference>
<evidence type="ECO:0000256" key="5">
    <source>
        <dbReference type="ARBA" id="ARBA00022454"/>
    </source>
</evidence>
<evidence type="ECO:0000256" key="20">
    <source>
        <dbReference type="ARBA" id="ARBA00023027"/>
    </source>
</evidence>
<dbReference type="GO" id="GO:0140815">
    <property type="term" value="F:NAD+-protein-histidine ADP-ribosyltransferase activity"/>
    <property type="evidence" value="ECO:0007669"/>
    <property type="project" value="RHEA"/>
</dbReference>
<dbReference type="PROSITE" id="PS50064">
    <property type="entry name" value="ZF_PARP_2"/>
    <property type="match status" value="2"/>
</dbReference>
<dbReference type="Gene3D" id="1.20.142.10">
    <property type="entry name" value="Poly(ADP-ribose) polymerase, regulatory domain"/>
    <property type="match status" value="1"/>
</dbReference>
<evidence type="ECO:0000256" key="3">
    <source>
        <dbReference type="ARBA" id="ARBA00004604"/>
    </source>
</evidence>
<dbReference type="PROSITE" id="PS51977">
    <property type="entry name" value="WGR"/>
    <property type="match status" value="1"/>
</dbReference>
<organism evidence="39 40">
    <name type="scientific">Strigamia maritima</name>
    <name type="common">European centipede</name>
    <name type="synonym">Geophilus maritimus</name>
    <dbReference type="NCBI Taxonomy" id="126957"/>
    <lineage>
        <taxon>Eukaryota</taxon>
        <taxon>Metazoa</taxon>
        <taxon>Ecdysozoa</taxon>
        <taxon>Arthropoda</taxon>
        <taxon>Myriapoda</taxon>
        <taxon>Chilopoda</taxon>
        <taxon>Pleurostigmophora</taxon>
        <taxon>Geophilomorpha</taxon>
        <taxon>Linotaeniidae</taxon>
        <taxon>Strigamia</taxon>
    </lineage>
</organism>
<protein>
    <recommendedName>
        <fullName evidence="31 32">Poly [ADP-ribose] polymerase</fullName>
        <ecNumber evidence="4 32">2.4.2.30</ecNumber>
    </recommendedName>
</protein>
<reference evidence="39" key="2">
    <citation type="submission" date="2015-02" db="UniProtKB">
        <authorList>
            <consortium name="EnsemblMetazoa"/>
        </authorList>
    </citation>
    <scope>IDENTIFICATION</scope>
</reference>
<dbReference type="PIRSF" id="PIRSF000489">
    <property type="entry name" value="NAD_ADPRT"/>
    <property type="match status" value="1"/>
</dbReference>
<dbReference type="GO" id="GO:0005829">
    <property type="term" value="C:cytosol"/>
    <property type="evidence" value="ECO:0007669"/>
    <property type="project" value="UniProtKB-SubCell"/>
</dbReference>
<dbReference type="Gene3D" id="3.40.50.10190">
    <property type="entry name" value="BRCT domain"/>
    <property type="match status" value="1"/>
</dbReference>
<keyword evidence="23 32" id="KW-0539">Nucleus</keyword>
<comment type="catalytic activity">
    <reaction evidence="29">
        <text>L-tyrosyl-[protein] + NAD(+) = O-(ADP-D-ribosyl)-L-tyrosyl-[protein] + nicotinamide + H(+)</text>
        <dbReference type="Rhea" id="RHEA:58236"/>
        <dbReference type="Rhea" id="RHEA-COMP:10136"/>
        <dbReference type="Rhea" id="RHEA-COMP:15092"/>
        <dbReference type="ChEBI" id="CHEBI:15378"/>
        <dbReference type="ChEBI" id="CHEBI:17154"/>
        <dbReference type="ChEBI" id="CHEBI:46858"/>
        <dbReference type="ChEBI" id="CHEBI:57540"/>
        <dbReference type="ChEBI" id="CHEBI:142557"/>
    </reaction>
    <physiologicalReaction direction="left-to-right" evidence="29">
        <dbReference type="Rhea" id="RHEA:58237"/>
    </physiologicalReaction>
</comment>
<dbReference type="PROSITE" id="PS51060">
    <property type="entry name" value="PARP_ALPHA_HD"/>
    <property type="match status" value="1"/>
</dbReference>
<comment type="catalytic activity">
    <reaction evidence="25">
        <text>L-aspartyl-[protein] + NAD(+) = 4-O-(ADP-D-ribosyl)-L-aspartyl-[protein] + nicotinamide</text>
        <dbReference type="Rhea" id="RHEA:54424"/>
        <dbReference type="Rhea" id="RHEA-COMP:9867"/>
        <dbReference type="Rhea" id="RHEA-COMP:13832"/>
        <dbReference type="ChEBI" id="CHEBI:17154"/>
        <dbReference type="ChEBI" id="CHEBI:29961"/>
        <dbReference type="ChEBI" id="CHEBI:57540"/>
        <dbReference type="ChEBI" id="CHEBI:138102"/>
    </reaction>
    <physiologicalReaction direction="left-to-right" evidence="25">
        <dbReference type="Rhea" id="RHEA:54425"/>
    </physiologicalReaction>
</comment>
<dbReference type="EnsemblMetazoa" id="SMAR003383-RA">
    <property type="protein sequence ID" value="SMAR003383-PA"/>
    <property type="gene ID" value="SMAR003383"/>
</dbReference>
<accession>T1IQQ9</accession>
<dbReference type="Proteomes" id="UP000014500">
    <property type="component" value="Unassembled WGS sequence"/>
</dbReference>
<keyword evidence="9" id="KW-0399">Innate immunity</keyword>
<dbReference type="InterPro" id="IPR036420">
    <property type="entry name" value="BRCT_dom_sf"/>
</dbReference>
<feature type="compositionally biased region" description="Low complexity" evidence="33">
    <location>
        <begin position="341"/>
        <end position="356"/>
    </location>
</feature>
<dbReference type="SMART" id="SM00292">
    <property type="entry name" value="BRCT"/>
    <property type="match status" value="1"/>
</dbReference>
<evidence type="ECO:0000256" key="29">
    <source>
        <dbReference type="ARBA" id="ARBA00048339"/>
    </source>
</evidence>
<dbReference type="InterPro" id="IPR049296">
    <property type="entry name" value="PARP1-like_PADR1_N"/>
</dbReference>
<dbReference type="Gene3D" id="3.30.1740.10">
    <property type="entry name" value="Zinc finger, PARP-type"/>
    <property type="match status" value="2"/>
</dbReference>
<feature type="domain" description="BRCT" evidence="35">
    <location>
        <begin position="358"/>
        <end position="433"/>
    </location>
</feature>
<dbReference type="GO" id="GO:0070212">
    <property type="term" value="P:protein poly-ADP-ribosylation"/>
    <property type="evidence" value="ECO:0007669"/>
    <property type="project" value="TreeGrafter"/>
</dbReference>
<dbReference type="Pfam" id="PF05406">
    <property type="entry name" value="WGR"/>
    <property type="match status" value="1"/>
</dbReference>
<dbReference type="SUPFAM" id="SSF47587">
    <property type="entry name" value="Domain of poly(ADP-ribose) polymerase"/>
    <property type="match status" value="1"/>
</dbReference>
<evidence type="ECO:0000256" key="32">
    <source>
        <dbReference type="PIRNR" id="PIRNR000489"/>
    </source>
</evidence>
<dbReference type="GO" id="GO:0140806">
    <property type="term" value="F:NAD+-protein-aspartate ADP-ribosyltransferase activity"/>
    <property type="evidence" value="ECO:0007669"/>
    <property type="project" value="RHEA"/>
</dbReference>
<evidence type="ECO:0000313" key="40">
    <source>
        <dbReference type="Proteomes" id="UP000014500"/>
    </source>
</evidence>
<dbReference type="CDD" id="cd01437">
    <property type="entry name" value="parp_like"/>
    <property type="match status" value="1"/>
</dbReference>
<evidence type="ECO:0000256" key="28">
    <source>
        <dbReference type="ARBA" id="ARBA00048241"/>
    </source>
</evidence>
<feature type="domain" description="WGR" evidence="38">
    <location>
        <begin position="508"/>
        <end position="605"/>
    </location>
</feature>
<evidence type="ECO:0000256" key="31">
    <source>
        <dbReference type="ARBA" id="ARBA00071874"/>
    </source>
</evidence>
<dbReference type="GO" id="GO:0045087">
    <property type="term" value="P:innate immune response"/>
    <property type="evidence" value="ECO:0007669"/>
    <property type="project" value="UniProtKB-KW"/>
</dbReference>
<evidence type="ECO:0000256" key="23">
    <source>
        <dbReference type="ARBA" id="ARBA00023242"/>
    </source>
</evidence>
<dbReference type="Pfam" id="PF02877">
    <property type="entry name" value="PARP_reg"/>
    <property type="match status" value="1"/>
</dbReference>
<keyword evidence="8" id="KW-0021">Allosteric enzyme</keyword>
<feature type="region of interest" description="Disordered" evidence="33">
    <location>
        <begin position="456"/>
        <end position="482"/>
    </location>
</feature>
<evidence type="ECO:0000256" key="8">
    <source>
        <dbReference type="ARBA" id="ARBA00022533"/>
    </source>
</evidence>
<dbReference type="FunFam" id="1.20.142.10:FF:000001">
    <property type="entry name" value="Poly [ADP-ribose] polymerase"/>
    <property type="match status" value="1"/>
</dbReference>
<dbReference type="PROSITE" id="PS51059">
    <property type="entry name" value="PARP_CATALYTIC"/>
    <property type="match status" value="1"/>
</dbReference>
<keyword evidence="12" id="KW-0548">Nucleotidyltransferase</keyword>
<sequence>MSDDLPYRAEYAKSGRASCKSCKAPIQKGSLRLAVMIQQPNWFHFDCFFGRSRPKTVGDIAHFDQLRWEDQEKIKKAVEATGTALVKSQLSSKKESADFSTEYAKSSRSICRGCSEKITKNLVRISKKDFEGEAARFGPADLWYHVDCFVSNREDLQFFGAADVITGFKSLKPEDQADLKKKLPIMKSAIKRLAESNKDGPTSKKAKAEENAEEMQLKKQSKLIFDFRDKLETQLKKKDLQELLDYNHRTVPTGESRMLDSLADAMTFGNPKPCKECQGGKLVYQTEGYKCHGNMTEWTKCTFVTKNPEREPFTVPGEMKEKFDFLKKYKYVKRERIFSSKNVPSTPSTSTSSSKPPEADLPLSNMRFVTVGKLSKGKPALVKAIESLGGKVVTKIDKTVAAVISTKAEVDKMSKKIEEAEDADVHVISEDYIDSVQNGGAVLLIIEKSICDWGSDPHSRVQEPGDVKSKKSGAKEKESRFTKSMPSTLKMTVKGGAAVDPASELQDVAHVLEVNGEIYNAILGLVDIARGTNSFYKLQILEGDKKNKYWLFRSWGRVGTTIGGQKVEDMSDQEDAIESFQALYLEKSGNQWINRKNFVKQPNRFYPLDIDYGQDDEKIKRLKEDFKNSKSKLEKEIQNLIRMIFDVESMQKALVEFEIDLKKMPLGKLSRKQIQNAFSILTELLTLIETKASAAKFLDASNRFYTLIPHDFGIKKPTALDNEEVIKQKIEMLNNLLEIEVAYSLLQGENDSSKDPIDAHYEKLKTEIEVLDRKSEEFDLIQKYVKNTHASTHNQYGLEIIDVFKVVRQGEAKRFKPFKKLHNRKLLWHGSRVTNYAGILSQGLRIAPPEAPSTGYMFGKGVYFADMVSKSANYCCTNKSNPIGLMLLCEVALGNMHELKNADFVTKLPSGKHSTKGIGVTEPDPTVKHVDSDGVEIPLGQGVKSSVPNTSLLYNEYIVYDVSQINVKYLLKMNFKWRY</sequence>
<dbReference type="InterPro" id="IPR036957">
    <property type="entry name" value="Znf_PARP_sf"/>
</dbReference>
<evidence type="ECO:0000256" key="24">
    <source>
        <dbReference type="ARBA" id="ARBA00024159"/>
    </source>
</evidence>
<dbReference type="GO" id="GO:0140807">
    <property type="term" value="F:NAD+-protein-glutamate ADP-ribosyltransferase activity"/>
    <property type="evidence" value="ECO:0007669"/>
    <property type="project" value="RHEA"/>
</dbReference>
<dbReference type="Pfam" id="PF08063">
    <property type="entry name" value="Zn_ribbon_PADR1"/>
    <property type="match status" value="1"/>
</dbReference>
<dbReference type="PROSITE" id="PS50172">
    <property type="entry name" value="BRCT"/>
    <property type="match status" value="1"/>
</dbReference>
<comment type="catalytic activity">
    <reaction evidence="27 32">
        <text>NAD(+) + (ADP-D-ribosyl)n-acceptor = nicotinamide + (ADP-D-ribosyl)n+1-acceptor + H(+).</text>
        <dbReference type="EC" id="2.4.2.30"/>
    </reaction>
</comment>
<dbReference type="GO" id="GO:0006302">
    <property type="term" value="P:double-strand break repair"/>
    <property type="evidence" value="ECO:0007669"/>
    <property type="project" value="TreeGrafter"/>
</dbReference>
<dbReference type="PROSITE" id="PS00347">
    <property type="entry name" value="ZF_PARP_1"/>
    <property type="match status" value="1"/>
</dbReference>
<evidence type="ECO:0000256" key="15">
    <source>
        <dbReference type="ARBA" id="ARBA00022765"/>
    </source>
</evidence>
<dbReference type="GO" id="GO:0140808">
    <property type="term" value="F:NAD+-protein-tyrosine ADP-ribosyltransferase activity"/>
    <property type="evidence" value="ECO:0007669"/>
    <property type="project" value="RHEA"/>
</dbReference>
<dbReference type="OMA" id="MNFKYKY"/>
<comment type="similarity">
    <text evidence="26">Belongs to the ARTD/PARP family.</text>
</comment>
<feature type="compositionally biased region" description="Basic and acidic residues" evidence="33">
    <location>
        <begin position="456"/>
        <end position="481"/>
    </location>
</feature>
<dbReference type="AlphaFoldDB" id="T1IQQ9"/>
<feature type="domain" description="PARP-type" evidence="34">
    <location>
        <begin position="99"/>
        <end position="187"/>
    </location>
</feature>
<dbReference type="InterPro" id="IPR050800">
    <property type="entry name" value="ARTD/PARP"/>
</dbReference>
<evidence type="ECO:0000313" key="39">
    <source>
        <dbReference type="EnsemblMetazoa" id="SMAR003383-PA"/>
    </source>
</evidence>
<keyword evidence="40" id="KW-1185">Reference proteome</keyword>
<comment type="catalytic activity">
    <reaction evidence="28">
        <text>L-histidyl-[protein] + NAD(+) = N(tele)-(ADP-D-ribosyl)-L-histidyl-[protein] + nicotinamide + H(+)</text>
        <dbReference type="Rhea" id="RHEA:72071"/>
        <dbReference type="Rhea" id="RHEA-COMP:9745"/>
        <dbReference type="Rhea" id="RHEA-COMP:18085"/>
        <dbReference type="ChEBI" id="CHEBI:15378"/>
        <dbReference type="ChEBI" id="CHEBI:17154"/>
        <dbReference type="ChEBI" id="CHEBI:29979"/>
        <dbReference type="ChEBI" id="CHEBI:57540"/>
        <dbReference type="ChEBI" id="CHEBI:191398"/>
    </reaction>
    <physiologicalReaction direction="left-to-right" evidence="28">
        <dbReference type="Rhea" id="RHEA:72072"/>
    </physiologicalReaction>
</comment>
<evidence type="ECO:0000256" key="25">
    <source>
        <dbReference type="ARBA" id="ARBA00024164"/>
    </source>
</evidence>
<keyword evidence="10 32" id="KW-0328">Glycosyltransferase</keyword>
<keyword evidence="17 32" id="KW-0862">Zinc</keyword>
<proteinExistence type="inferred from homology"/>
<feature type="region of interest" description="Disordered" evidence="33">
    <location>
        <begin position="341"/>
        <end position="361"/>
    </location>
</feature>
<dbReference type="CDD" id="cd17747">
    <property type="entry name" value="BRCT_PARP1"/>
    <property type="match status" value="1"/>
</dbReference>
<feature type="domain" description="PARP alpha-helical" evidence="37">
    <location>
        <begin position="630"/>
        <end position="747"/>
    </location>
</feature>
<dbReference type="SUPFAM" id="SSF52113">
    <property type="entry name" value="BRCT domain"/>
    <property type="match status" value="1"/>
</dbReference>
<dbReference type="SMART" id="SM00773">
    <property type="entry name" value="WGR"/>
    <property type="match status" value="1"/>
</dbReference>
<dbReference type="HOGENOM" id="CLU_004841_0_2_1"/>
<dbReference type="GO" id="GO:0005730">
    <property type="term" value="C:nucleolus"/>
    <property type="evidence" value="ECO:0007669"/>
    <property type="project" value="UniProtKB-SubCell"/>
</dbReference>
<dbReference type="GO" id="GO:0005694">
    <property type="term" value="C:chromosome"/>
    <property type="evidence" value="ECO:0007669"/>
    <property type="project" value="UniProtKB-SubCell"/>
</dbReference>
<reference evidence="40" key="1">
    <citation type="submission" date="2011-05" db="EMBL/GenBank/DDBJ databases">
        <authorList>
            <person name="Richards S.R."/>
            <person name="Qu J."/>
            <person name="Jiang H."/>
            <person name="Jhangiani S.N."/>
            <person name="Agravi P."/>
            <person name="Goodspeed R."/>
            <person name="Gross S."/>
            <person name="Mandapat C."/>
            <person name="Jackson L."/>
            <person name="Mathew T."/>
            <person name="Pu L."/>
            <person name="Thornton R."/>
            <person name="Saada N."/>
            <person name="Wilczek-Boney K.B."/>
            <person name="Lee S."/>
            <person name="Kovar C."/>
            <person name="Wu Y."/>
            <person name="Scherer S.E."/>
            <person name="Worley K.C."/>
            <person name="Muzny D.M."/>
            <person name="Gibbs R."/>
        </authorList>
    </citation>
    <scope>NUCLEOTIDE SEQUENCE</scope>
    <source>
        <strain evidence="40">Brora</strain>
    </source>
</reference>
<dbReference type="Gene3D" id="1.10.20.130">
    <property type="match status" value="1"/>
</dbReference>
<comment type="catalytic activity">
    <reaction evidence="24">
        <text>L-glutamyl-[protein] + NAD(+) = 5-O-(ADP-D-ribosyl)-L-glutamyl-[protein] + nicotinamide</text>
        <dbReference type="Rhea" id="RHEA:58224"/>
        <dbReference type="Rhea" id="RHEA-COMP:10208"/>
        <dbReference type="Rhea" id="RHEA-COMP:15089"/>
        <dbReference type="ChEBI" id="CHEBI:17154"/>
        <dbReference type="ChEBI" id="CHEBI:29973"/>
        <dbReference type="ChEBI" id="CHEBI:57540"/>
        <dbReference type="ChEBI" id="CHEBI:142540"/>
    </reaction>
    <physiologicalReaction direction="left-to-right" evidence="24">
        <dbReference type="Rhea" id="RHEA:58225"/>
    </physiologicalReaction>
</comment>
<comment type="catalytic activity">
    <reaction evidence="30">
        <text>L-seryl-[protein] + NAD(+) = O-(ADP-D-ribosyl)-L-seryl-[protein] + nicotinamide + H(+)</text>
        <dbReference type="Rhea" id="RHEA:58232"/>
        <dbReference type="Rhea" id="RHEA-COMP:9863"/>
        <dbReference type="Rhea" id="RHEA-COMP:15091"/>
        <dbReference type="ChEBI" id="CHEBI:15378"/>
        <dbReference type="ChEBI" id="CHEBI:17154"/>
        <dbReference type="ChEBI" id="CHEBI:29999"/>
        <dbReference type="ChEBI" id="CHEBI:57540"/>
        <dbReference type="ChEBI" id="CHEBI:142556"/>
    </reaction>
    <physiologicalReaction direction="left-to-right" evidence="30">
        <dbReference type="Rhea" id="RHEA:58233"/>
    </physiologicalReaction>
</comment>